<dbReference type="Gene3D" id="3.30.465.10">
    <property type="match status" value="2"/>
</dbReference>
<organism evidence="4 5">
    <name type="scientific">Haematobacter genomosp. 1</name>
    <dbReference type="NCBI Taxonomy" id="366618"/>
    <lineage>
        <taxon>Bacteria</taxon>
        <taxon>Pseudomonadati</taxon>
        <taxon>Pseudomonadota</taxon>
        <taxon>Alphaproteobacteria</taxon>
        <taxon>Rhodobacterales</taxon>
        <taxon>Paracoccaceae</taxon>
        <taxon>Haematobacter</taxon>
    </lineage>
</organism>
<evidence type="ECO:0000313" key="5">
    <source>
        <dbReference type="Proteomes" id="UP000196878"/>
    </source>
</evidence>
<feature type="domain" description="FAD-binding PCMH-type" evidence="3">
    <location>
        <begin position="1"/>
        <end position="219"/>
    </location>
</feature>
<name>A0A212AE56_9RHOB</name>
<proteinExistence type="predicted"/>
<dbReference type="Pfam" id="PF03450">
    <property type="entry name" value="CO_deh_flav_C"/>
    <property type="match status" value="1"/>
</dbReference>
<dbReference type="InterPro" id="IPR036683">
    <property type="entry name" value="CO_DH_flav_C_dom_sf"/>
</dbReference>
<evidence type="ECO:0000256" key="1">
    <source>
        <dbReference type="ARBA" id="ARBA00022630"/>
    </source>
</evidence>
<evidence type="ECO:0000259" key="3">
    <source>
        <dbReference type="PROSITE" id="PS51387"/>
    </source>
</evidence>
<dbReference type="InterPro" id="IPR051312">
    <property type="entry name" value="Diverse_Substr_Oxidored"/>
</dbReference>
<dbReference type="SUPFAM" id="SSF56176">
    <property type="entry name" value="FAD-binding/transporter-associated domain-like"/>
    <property type="match status" value="1"/>
</dbReference>
<reference evidence="4 5" key="1">
    <citation type="submission" date="2016-12" db="EMBL/GenBank/DDBJ databases">
        <title>Comparison of Traditional DNA-DNA Hybridization with In Silico Genomic Analysis.</title>
        <authorList>
            <person name="Nicholson A.C."/>
            <person name="Humrighouse B.W."/>
            <person name="Graziano J."/>
            <person name="Lasker B."/>
            <person name="Whitney A.M."/>
            <person name="Mcquiston J.R."/>
        </authorList>
    </citation>
    <scope>NUCLEOTIDE SEQUENCE [LARGE SCALE GENOMIC DNA]</scope>
    <source>
        <strain evidence="4 5">H2240</strain>
    </source>
</reference>
<dbReference type="GO" id="GO:0071949">
    <property type="term" value="F:FAD binding"/>
    <property type="evidence" value="ECO:0007669"/>
    <property type="project" value="InterPro"/>
</dbReference>
<dbReference type="AlphaFoldDB" id="A0A212AE56"/>
<accession>A0A212AE56</accession>
<protein>
    <submittedName>
        <fullName evidence="4">Molybdopterin dehydrogenase</fullName>
    </submittedName>
</protein>
<dbReference type="OrthoDB" id="9814706at2"/>
<dbReference type="Gene3D" id="3.30.390.50">
    <property type="entry name" value="CO dehydrogenase flavoprotein, C-terminal domain"/>
    <property type="match status" value="1"/>
</dbReference>
<evidence type="ECO:0000313" key="4">
    <source>
        <dbReference type="EMBL" id="OWJ79459.1"/>
    </source>
</evidence>
<dbReference type="InterPro" id="IPR036318">
    <property type="entry name" value="FAD-bd_PCMH-like_sf"/>
</dbReference>
<evidence type="ECO:0000256" key="2">
    <source>
        <dbReference type="ARBA" id="ARBA00022827"/>
    </source>
</evidence>
<sequence>MRPFDYSRAATLEEAMAAGPGAALLAGGTNLLDLMKLDVARPSALIDIGGLPGLDRVEEAEGGLRIGALVPNADLARNAAVLARYPAVAEAVLSGASGQLRNAATTGGNVMQETRCSYFQDVLSPCNRREPGTGCGALGGVTRNHAILGWTEGCIATHPSDLCVALAAYDAVVEIAGPTGRREVPMETFHPLPDAEGAGPPPLARGEVITHIRLPDSGALARHARYVKLRERTSFAFAIVSAAAALDVRDGRIMAARLALGGVAARPWRCREAEEALKGAAPGEDAFAAAVALSLANAAPSGDNAAKIPLAGRIAVLALNRAALGTPDRLPALPASVFEGDVS</sequence>
<dbReference type="PROSITE" id="PS51387">
    <property type="entry name" value="FAD_PCMH"/>
    <property type="match status" value="1"/>
</dbReference>
<dbReference type="Proteomes" id="UP000196878">
    <property type="component" value="Unassembled WGS sequence"/>
</dbReference>
<dbReference type="PANTHER" id="PTHR42659:SF9">
    <property type="entry name" value="XANTHINE DEHYDROGENASE FAD-BINDING SUBUNIT XDHB-RELATED"/>
    <property type="match status" value="1"/>
</dbReference>
<dbReference type="EMBL" id="NIPW01000008">
    <property type="protein sequence ID" value="OWJ79459.1"/>
    <property type="molecule type" value="Genomic_DNA"/>
</dbReference>
<dbReference type="SMART" id="SM01092">
    <property type="entry name" value="CO_deh_flav_C"/>
    <property type="match status" value="1"/>
</dbReference>
<dbReference type="InterPro" id="IPR016167">
    <property type="entry name" value="FAD-bd_PCMH_sub1"/>
</dbReference>
<dbReference type="InterPro" id="IPR002346">
    <property type="entry name" value="Mopterin_DH_FAD-bd"/>
</dbReference>
<dbReference type="InterPro" id="IPR016166">
    <property type="entry name" value="FAD-bd_PCMH"/>
</dbReference>
<dbReference type="Pfam" id="PF00941">
    <property type="entry name" value="FAD_binding_5"/>
    <property type="match status" value="1"/>
</dbReference>
<keyword evidence="1" id="KW-0285">Flavoprotein</keyword>
<dbReference type="RefSeq" id="WP_088214688.1">
    <property type="nucleotide sequence ID" value="NZ_NIPW01000008.1"/>
</dbReference>
<dbReference type="Gene3D" id="3.30.43.10">
    <property type="entry name" value="Uridine Diphospho-n-acetylenolpyruvylglucosamine Reductase, domain 2"/>
    <property type="match status" value="1"/>
</dbReference>
<dbReference type="InterPro" id="IPR005107">
    <property type="entry name" value="CO_DH_flav_C"/>
</dbReference>
<gene>
    <name evidence="4" type="ORF">CDV49_06170</name>
</gene>
<dbReference type="GO" id="GO:0016491">
    <property type="term" value="F:oxidoreductase activity"/>
    <property type="evidence" value="ECO:0007669"/>
    <property type="project" value="InterPro"/>
</dbReference>
<keyword evidence="2" id="KW-0274">FAD</keyword>
<dbReference type="InterPro" id="IPR016169">
    <property type="entry name" value="FAD-bd_PCMH_sub2"/>
</dbReference>
<comment type="caution">
    <text evidence="4">The sequence shown here is derived from an EMBL/GenBank/DDBJ whole genome shotgun (WGS) entry which is preliminary data.</text>
</comment>
<keyword evidence="5" id="KW-1185">Reference proteome</keyword>
<dbReference type="SUPFAM" id="SSF55447">
    <property type="entry name" value="CO dehydrogenase flavoprotein C-terminal domain-like"/>
    <property type="match status" value="1"/>
</dbReference>
<dbReference type="PANTHER" id="PTHR42659">
    <property type="entry name" value="XANTHINE DEHYDROGENASE SUBUNIT C-RELATED"/>
    <property type="match status" value="1"/>
</dbReference>